<dbReference type="PANTHER" id="PTHR47373:SF1">
    <property type="entry name" value="CYSTEINE PROTEINASE INHIBITOR 2"/>
    <property type="match status" value="1"/>
</dbReference>
<proteinExistence type="predicted"/>
<dbReference type="SUPFAM" id="SSF54403">
    <property type="entry name" value="Cystatin/monellin"/>
    <property type="match status" value="1"/>
</dbReference>
<dbReference type="PANTHER" id="PTHR47373">
    <property type="entry name" value="CYSTEINE PROTEINASE INHIBITOR 2"/>
    <property type="match status" value="1"/>
</dbReference>
<evidence type="ECO:0000256" key="1">
    <source>
        <dbReference type="ARBA" id="ARBA00022690"/>
    </source>
</evidence>
<dbReference type="Pfam" id="PF16845">
    <property type="entry name" value="SQAPI"/>
    <property type="match status" value="1"/>
</dbReference>
<organism evidence="5 6">
    <name type="scientific">Phaseolus coccineus</name>
    <name type="common">Scarlet runner bean</name>
    <name type="synonym">Phaseolus multiflorus</name>
    <dbReference type="NCBI Taxonomy" id="3886"/>
    <lineage>
        <taxon>Eukaryota</taxon>
        <taxon>Viridiplantae</taxon>
        <taxon>Streptophyta</taxon>
        <taxon>Embryophyta</taxon>
        <taxon>Tracheophyta</taxon>
        <taxon>Spermatophyta</taxon>
        <taxon>Magnoliopsida</taxon>
        <taxon>eudicotyledons</taxon>
        <taxon>Gunneridae</taxon>
        <taxon>Pentapetalae</taxon>
        <taxon>rosids</taxon>
        <taxon>fabids</taxon>
        <taxon>Fabales</taxon>
        <taxon>Fabaceae</taxon>
        <taxon>Papilionoideae</taxon>
        <taxon>50 kb inversion clade</taxon>
        <taxon>NPAAA clade</taxon>
        <taxon>indigoferoid/millettioid clade</taxon>
        <taxon>Phaseoleae</taxon>
        <taxon>Phaseolus</taxon>
    </lineage>
</organism>
<evidence type="ECO:0000313" key="5">
    <source>
        <dbReference type="EMBL" id="KAK7348602.1"/>
    </source>
</evidence>
<dbReference type="InterPro" id="IPR046350">
    <property type="entry name" value="Cystatin_sf"/>
</dbReference>
<comment type="caution">
    <text evidence="5">The sequence shown here is derived from an EMBL/GenBank/DDBJ whole genome shotgun (WGS) entry which is preliminary data.</text>
</comment>
<feature type="transmembrane region" description="Helical" evidence="3">
    <location>
        <begin position="106"/>
        <end position="127"/>
    </location>
</feature>
<keyword evidence="3" id="KW-0812">Transmembrane</keyword>
<sequence length="228" mass="25728">MPSTTWIRIDHTAMRVTWQSLESVRDNVSVFGNHNKPTNHHSNATTRSRCEAPSNLTTCTATNFPLVFHTSANNFPSSLLYKRHRMLFRYKHTYYRSMAALIRSPAVRLALLLVLACVLCGVSHGGLAGGKTEIADVKMNKDVQDLGRFSVEEHNRRVREERGEEAEEEVTFVEVVEAQQQVVSGIKYYLKISANQSGGRDSRTFHSVVVVKPWLRSSQLLNFTPSPP</sequence>
<feature type="domain" description="Cystatin" evidence="4">
    <location>
        <begin position="126"/>
        <end position="226"/>
    </location>
</feature>
<dbReference type="EMBL" id="JAYMYR010000008">
    <property type="protein sequence ID" value="KAK7348602.1"/>
    <property type="molecule type" value="Genomic_DNA"/>
</dbReference>
<dbReference type="SMART" id="SM00043">
    <property type="entry name" value="CY"/>
    <property type="match status" value="1"/>
</dbReference>
<keyword evidence="3" id="KW-0472">Membrane</keyword>
<dbReference type="AlphaFoldDB" id="A0AAN9QUQ6"/>
<dbReference type="InterPro" id="IPR000010">
    <property type="entry name" value="Cystatin_dom"/>
</dbReference>
<name>A0AAN9QUQ6_PHACN</name>
<evidence type="ECO:0000259" key="4">
    <source>
        <dbReference type="SMART" id="SM00043"/>
    </source>
</evidence>
<evidence type="ECO:0000313" key="6">
    <source>
        <dbReference type="Proteomes" id="UP001374584"/>
    </source>
</evidence>
<accession>A0AAN9QUQ6</accession>
<keyword evidence="2" id="KW-0789">Thiol protease inhibitor</keyword>
<dbReference type="GO" id="GO:0004869">
    <property type="term" value="F:cysteine-type endopeptidase inhibitor activity"/>
    <property type="evidence" value="ECO:0007669"/>
    <property type="project" value="UniProtKB-KW"/>
</dbReference>
<protein>
    <recommendedName>
        <fullName evidence="4">Cystatin domain-containing protein</fullName>
    </recommendedName>
</protein>
<evidence type="ECO:0000256" key="2">
    <source>
        <dbReference type="ARBA" id="ARBA00022704"/>
    </source>
</evidence>
<keyword evidence="3" id="KW-1133">Transmembrane helix</keyword>
<keyword evidence="1" id="KW-0646">Protease inhibitor</keyword>
<reference evidence="5 6" key="1">
    <citation type="submission" date="2024-01" db="EMBL/GenBank/DDBJ databases">
        <title>The genomes of 5 underutilized Papilionoideae crops provide insights into root nodulation and disease resistanc.</title>
        <authorList>
            <person name="Jiang F."/>
        </authorList>
    </citation>
    <scope>NUCLEOTIDE SEQUENCE [LARGE SCALE GENOMIC DNA]</scope>
    <source>
        <strain evidence="5">JINMINGXINNONG_FW02</strain>
        <tissue evidence="5">Leaves</tissue>
    </source>
</reference>
<dbReference type="Gene3D" id="3.10.450.10">
    <property type="match status" value="1"/>
</dbReference>
<dbReference type="Proteomes" id="UP001374584">
    <property type="component" value="Unassembled WGS sequence"/>
</dbReference>
<keyword evidence="6" id="KW-1185">Reference proteome</keyword>
<dbReference type="InterPro" id="IPR018073">
    <property type="entry name" value="Prot_inh_cystat_CS"/>
</dbReference>
<evidence type="ECO:0000256" key="3">
    <source>
        <dbReference type="SAM" id="Phobius"/>
    </source>
</evidence>
<gene>
    <name evidence="5" type="ORF">VNO80_23164</name>
</gene>
<dbReference type="CDD" id="cd00042">
    <property type="entry name" value="CY"/>
    <property type="match status" value="1"/>
</dbReference>
<dbReference type="PROSITE" id="PS00287">
    <property type="entry name" value="CYSTATIN"/>
    <property type="match status" value="1"/>
</dbReference>